<dbReference type="STRING" id="1300348.I602_437"/>
<dbReference type="Proteomes" id="UP000037716">
    <property type="component" value="Unassembled WGS sequence"/>
</dbReference>
<dbReference type="EMBL" id="LGBR01000001">
    <property type="protein sequence ID" value="KOY50877.1"/>
    <property type="molecule type" value="Genomic_DNA"/>
</dbReference>
<evidence type="ECO:0000313" key="2">
    <source>
        <dbReference type="Proteomes" id="UP000037716"/>
    </source>
</evidence>
<reference evidence="1 2" key="1">
    <citation type="submission" date="2015-07" db="EMBL/GenBank/DDBJ databases">
        <title>Genome of Polaribacter dokdonenesis DSW-5, isolated from seawater off Dokdo in Korea.</title>
        <authorList>
            <person name="Yoon K."/>
            <person name="Song J.Y."/>
            <person name="Kim J.F."/>
        </authorList>
    </citation>
    <scope>NUCLEOTIDE SEQUENCE [LARGE SCALE GENOMIC DNA]</scope>
    <source>
        <strain evidence="1 2">DSW-5</strain>
    </source>
</reference>
<name>A0A0N0CES9_9FLAO</name>
<accession>A0A0N0CES9</accession>
<dbReference type="AlphaFoldDB" id="A0A0N0CES9"/>
<protein>
    <submittedName>
        <fullName evidence="1">Uncharacterized protein</fullName>
    </submittedName>
</protein>
<dbReference type="PATRIC" id="fig|1300348.6.peg.436"/>
<gene>
    <name evidence="1" type="ORF">I602_437</name>
</gene>
<evidence type="ECO:0000313" key="1">
    <source>
        <dbReference type="EMBL" id="KOY50877.1"/>
    </source>
</evidence>
<proteinExistence type="predicted"/>
<comment type="caution">
    <text evidence="1">The sequence shown here is derived from an EMBL/GenBank/DDBJ whole genome shotgun (WGS) entry which is preliminary data.</text>
</comment>
<sequence length="51" mass="6382">MHEDTIFKNILKGYRYRFLVLKYKIDLFNNTLINKKTLQEYCKVFKYILLF</sequence>
<organism evidence="1 2">
    <name type="scientific">Polaribacter dokdonensis DSW-5</name>
    <dbReference type="NCBI Taxonomy" id="1300348"/>
    <lineage>
        <taxon>Bacteria</taxon>
        <taxon>Pseudomonadati</taxon>
        <taxon>Bacteroidota</taxon>
        <taxon>Flavobacteriia</taxon>
        <taxon>Flavobacteriales</taxon>
        <taxon>Flavobacteriaceae</taxon>
    </lineage>
</organism>